<dbReference type="KEGG" id="hmp:K6T50_15100"/>
<dbReference type="Pfam" id="PF26071">
    <property type="entry name" value="DUF8028"/>
    <property type="match status" value="1"/>
</dbReference>
<keyword evidence="1" id="KW-0812">Transmembrane</keyword>
<sequence>MTPSNPLRTLAGFRDVMPAPSKLKDTLTQFTGTGRTVAVEPARAVAFYAAIALPFVYLPMLANGVTVEQLTVLVGLLLANAAALVLGHGYGSR</sequence>
<evidence type="ECO:0000256" key="1">
    <source>
        <dbReference type="SAM" id="Phobius"/>
    </source>
</evidence>
<accession>A0A8T8WCI7</accession>
<dbReference type="EMBL" id="CP081958">
    <property type="protein sequence ID" value="QZP37577.1"/>
    <property type="molecule type" value="Genomic_DNA"/>
</dbReference>
<keyword evidence="1" id="KW-1133">Transmembrane helix</keyword>
<feature type="transmembrane region" description="Helical" evidence="1">
    <location>
        <begin position="45"/>
        <end position="64"/>
    </location>
</feature>
<protein>
    <submittedName>
        <fullName evidence="2">Uncharacterized protein</fullName>
    </submittedName>
</protein>
<reference evidence="2 3" key="1">
    <citation type="journal article" date="2021" name="Int. J. Syst. Evol. Microbiol.">
        <title>Halobaculum halophilum sp. nov. and Halobaculum salinum sp. nov., isolated from salt lake and saline soil.</title>
        <authorList>
            <person name="Cui H.L."/>
            <person name="Shi X.W."/>
            <person name="Yin X.M."/>
            <person name="Yang X.Y."/>
            <person name="Hou J."/>
            <person name="Zhu L."/>
        </authorList>
    </citation>
    <scope>NUCLEOTIDE SEQUENCE [LARGE SCALE GENOMIC DNA]</scope>
    <source>
        <strain evidence="2 3">NBRC 109044</strain>
    </source>
</reference>
<dbReference type="InterPro" id="IPR058341">
    <property type="entry name" value="DUF8028"/>
</dbReference>
<keyword evidence="3" id="KW-1185">Reference proteome</keyword>
<dbReference type="Proteomes" id="UP000826254">
    <property type="component" value="Chromosome"/>
</dbReference>
<dbReference type="AlphaFoldDB" id="A0A8T8WCI7"/>
<organism evidence="2 3">
    <name type="scientific">Halobaculum magnesiiphilum</name>
    <dbReference type="NCBI Taxonomy" id="1017351"/>
    <lineage>
        <taxon>Archaea</taxon>
        <taxon>Methanobacteriati</taxon>
        <taxon>Methanobacteriota</taxon>
        <taxon>Stenosarchaea group</taxon>
        <taxon>Halobacteria</taxon>
        <taxon>Halobacteriales</taxon>
        <taxon>Haloferacaceae</taxon>
        <taxon>Halobaculum</taxon>
    </lineage>
</organism>
<evidence type="ECO:0000313" key="3">
    <source>
        <dbReference type="Proteomes" id="UP000826254"/>
    </source>
</evidence>
<keyword evidence="1" id="KW-0472">Membrane</keyword>
<evidence type="ECO:0000313" key="2">
    <source>
        <dbReference type="EMBL" id="QZP37577.1"/>
    </source>
</evidence>
<name>A0A8T8WCI7_9EURY</name>
<dbReference type="RefSeq" id="WP_222607386.1">
    <property type="nucleotide sequence ID" value="NZ_CP081958.1"/>
</dbReference>
<proteinExistence type="predicted"/>
<feature type="transmembrane region" description="Helical" evidence="1">
    <location>
        <begin position="70"/>
        <end position="90"/>
    </location>
</feature>
<dbReference type="GeneID" id="67179496"/>
<gene>
    <name evidence="2" type="ORF">K6T50_15100</name>
</gene>